<organism evidence="2 3">
    <name type="scientific">Candidatus Uhrbacteria bacterium RIFCSPLOWO2_01_FULL_55_36</name>
    <dbReference type="NCBI Taxonomy" id="1802404"/>
    <lineage>
        <taxon>Bacteria</taxon>
        <taxon>Candidatus Uhriibacteriota</taxon>
    </lineage>
</organism>
<proteinExistence type="predicted"/>
<dbReference type="AlphaFoldDB" id="A0A1F7V3G8"/>
<feature type="transmembrane region" description="Helical" evidence="1">
    <location>
        <begin position="12"/>
        <end position="36"/>
    </location>
</feature>
<reference evidence="2 3" key="1">
    <citation type="journal article" date="2016" name="Nat. Commun.">
        <title>Thousands of microbial genomes shed light on interconnected biogeochemical processes in an aquifer system.</title>
        <authorList>
            <person name="Anantharaman K."/>
            <person name="Brown C.T."/>
            <person name="Hug L.A."/>
            <person name="Sharon I."/>
            <person name="Castelle C.J."/>
            <person name="Probst A.J."/>
            <person name="Thomas B.C."/>
            <person name="Singh A."/>
            <person name="Wilkins M.J."/>
            <person name="Karaoz U."/>
            <person name="Brodie E.L."/>
            <person name="Williams K.H."/>
            <person name="Hubbard S.S."/>
            <person name="Banfield J.F."/>
        </authorList>
    </citation>
    <scope>NUCLEOTIDE SEQUENCE [LARGE SCALE GENOMIC DNA]</scope>
</reference>
<keyword evidence="1" id="KW-0472">Membrane</keyword>
<sequence>MRLLPKKINIPLLKALPIAYCCALGIVMVFTLVFLYRNFYRTIAQVDTIAELERTVSRERLNKARWDAAIQYRLEKLSDTDTAVSTSTLPLITRDPFQPL</sequence>
<evidence type="ECO:0000256" key="1">
    <source>
        <dbReference type="SAM" id="Phobius"/>
    </source>
</evidence>
<accession>A0A1F7V3G8</accession>
<gene>
    <name evidence="2" type="ORF">A3B36_02635</name>
</gene>
<dbReference type="Proteomes" id="UP000177704">
    <property type="component" value="Unassembled WGS sequence"/>
</dbReference>
<keyword evidence="1" id="KW-0812">Transmembrane</keyword>
<keyword evidence="1" id="KW-1133">Transmembrane helix</keyword>
<evidence type="ECO:0008006" key="4">
    <source>
        <dbReference type="Google" id="ProtNLM"/>
    </source>
</evidence>
<evidence type="ECO:0000313" key="3">
    <source>
        <dbReference type="Proteomes" id="UP000177704"/>
    </source>
</evidence>
<comment type="caution">
    <text evidence="2">The sequence shown here is derived from an EMBL/GenBank/DDBJ whole genome shotgun (WGS) entry which is preliminary data.</text>
</comment>
<dbReference type="EMBL" id="MGEM01000016">
    <property type="protein sequence ID" value="OGL85019.1"/>
    <property type="molecule type" value="Genomic_DNA"/>
</dbReference>
<evidence type="ECO:0000313" key="2">
    <source>
        <dbReference type="EMBL" id="OGL85019.1"/>
    </source>
</evidence>
<name>A0A1F7V3G8_9BACT</name>
<protein>
    <recommendedName>
        <fullName evidence="4">Cell division protein FtsL</fullName>
    </recommendedName>
</protein>